<dbReference type="Pfam" id="PF01541">
    <property type="entry name" value="GIY-YIG"/>
    <property type="match status" value="1"/>
</dbReference>
<accession>A0A1W5SXZ0</accession>
<dbReference type="InterPro" id="IPR006350">
    <property type="entry name" value="Intron_endoG1"/>
</dbReference>
<name>A0A1W5SXZ0_9HYPO</name>
<keyword evidence="2" id="KW-0378">Hydrolase</keyword>
<evidence type="ECO:0000259" key="1">
    <source>
        <dbReference type="PROSITE" id="PS50164"/>
    </source>
</evidence>
<organism evidence="2">
    <name type="scientific">Ophiocordyceps sinensis</name>
    <dbReference type="NCBI Taxonomy" id="72228"/>
    <lineage>
        <taxon>Eukaryota</taxon>
        <taxon>Fungi</taxon>
        <taxon>Dikarya</taxon>
        <taxon>Ascomycota</taxon>
        <taxon>Pezizomycotina</taxon>
        <taxon>Sordariomycetes</taxon>
        <taxon>Hypocreomycetidae</taxon>
        <taxon>Hypocreales</taxon>
        <taxon>Ophiocordycipitaceae</taxon>
        <taxon>Ophiocordyceps</taxon>
    </lineage>
</organism>
<dbReference type="Gene3D" id="3.40.1440.10">
    <property type="entry name" value="GIY-YIG endonuclease"/>
    <property type="match status" value="1"/>
</dbReference>
<dbReference type="InterPro" id="IPR000305">
    <property type="entry name" value="GIY-YIG_endonuc"/>
</dbReference>
<dbReference type="GeneID" id="32888784"/>
<dbReference type="SUPFAM" id="SSF82771">
    <property type="entry name" value="GIY-YIG endonuclease"/>
    <property type="match status" value="1"/>
</dbReference>
<protein>
    <submittedName>
        <fullName evidence="2">GIY-YIG endonuclease</fullName>
    </submittedName>
</protein>
<dbReference type="RefSeq" id="YP_009364285.1">
    <property type="nucleotide sequence ID" value="NC_034659.1"/>
</dbReference>
<gene>
    <name evidence="2" type="primary">orf118</name>
</gene>
<proteinExistence type="predicted"/>
<keyword evidence="2" id="KW-0255">Endonuclease</keyword>
<sequence length="118" mass="13964">MKKRYYTTGITPAIIYKNCDLNKIQILNDNRNKGGIYCWINNINNKIYVGSSINLTNRFYKYYSVKHLTLRKTPIHNALLKYGYSNFTLLILEYITDKEQVIKREQYYIDFLCGASTI</sequence>
<dbReference type="CDD" id="cd10445">
    <property type="entry name" value="GIY-YIG_bI1_like"/>
    <property type="match status" value="1"/>
</dbReference>
<evidence type="ECO:0000313" key="3">
    <source>
        <dbReference type="EMBL" id="QDH07207.1"/>
    </source>
</evidence>
<geneLocation type="mitochondrion" evidence="2"/>
<keyword evidence="2" id="KW-0496">Mitochondrion</keyword>
<dbReference type="EMBL" id="KY622006">
    <property type="protein sequence ID" value="ARF03366.1"/>
    <property type="molecule type" value="Genomic_DNA"/>
</dbReference>
<dbReference type="EMBL" id="MH400233">
    <property type="protein sequence ID" value="QDH07207.1"/>
    <property type="molecule type" value="Genomic_DNA"/>
</dbReference>
<dbReference type="SMART" id="SM00465">
    <property type="entry name" value="GIYc"/>
    <property type="match status" value="1"/>
</dbReference>
<dbReference type="InterPro" id="IPR035901">
    <property type="entry name" value="GIY-YIG_endonuc_sf"/>
</dbReference>
<dbReference type="GO" id="GO:0004519">
    <property type="term" value="F:endonuclease activity"/>
    <property type="evidence" value="ECO:0007669"/>
    <property type="project" value="UniProtKB-KW"/>
</dbReference>
<reference evidence="2" key="1">
    <citation type="submission" date="2017-02" db="EMBL/GenBank/DDBJ databases">
        <title>SMRT sequencing of the wild medicinal fungus Ophiocordyceps sinensis mitochondrial genome reveals phylogenetic relationship and depicts a genome-wide modification map.</title>
        <authorList>
            <person name="Liu D."/>
            <person name="Kang X."/>
            <person name="Hu L."/>
        </authorList>
    </citation>
    <scope>NUCLEOTIDE SEQUENCE</scope>
</reference>
<feature type="domain" description="GIY-YIG" evidence="1">
    <location>
        <begin position="32"/>
        <end position="118"/>
    </location>
</feature>
<dbReference type="PROSITE" id="PS50164">
    <property type="entry name" value="GIY_YIG"/>
    <property type="match status" value="1"/>
</dbReference>
<dbReference type="NCBIfam" id="TIGR01453">
    <property type="entry name" value="grpIintron_endo"/>
    <property type="match status" value="1"/>
</dbReference>
<keyword evidence="2" id="KW-0540">Nuclease</keyword>
<dbReference type="AlphaFoldDB" id="A0A1W5SXZ0"/>
<reference evidence="3" key="2">
    <citation type="submission" date="2018-05" db="EMBL/GenBank/DDBJ databases">
        <authorList>
            <person name="Zhang Y."/>
        </authorList>
    </citation>
    <scope>NUCLEOTIDE SEQUENCE</scope>
</reference>
<evidence type="ECO:0000313" key="2">
    <source>
        <dbReference type="EMBL" id="ARF03366.1"/>
    </source>
</evidence>